<accession>A0ABW4BKD4</accession>
<dbReference type="EMBL" id="JBHTOH010000013">
    <property type="protein sequence ID" value="MFD1410231.1"/>
    <property type="molecule type" value="Genomic_DNA"/>
</dbReference>
<feature type="domain" description="WxL" evidence="2">
    <location>
        <begin position="516"/>
        <end position="601"/>
    </location>
</feature>
<dbReference type="Proteomes" id="UP001597191">
    <property type="component" value="Unassembled WGS sequence"/>
</dbReference>
<name>A0ABW4BKD4_9LACO</name>
<proteinExistence type="predicted"/>
<dbReference type="RefSeq" id="WP_125651420.1">
    <property type="nucleotide sequence ID" value="NZ_JBHTOH010000013.1"/>
</dbReference>
<evidence type="ECO:0000259" key="2">
    <source>
        <dbReference type="Pfam" id="PF13731"/>
    </source>
</evidence>
<comment type="caution">
    <text evidence="3">The sequence shown here is derived from an EMBL/GenBank/DDBJ whole genome shotgun (WGS) entry which is preliminary data.</text>
</comment>
<organism evidence="3 4">
    <name type="scientific">Lapidilactobacillus gannanensis</name>
    <dbReference type="NCBI Taxonomy" id="2486002"/>
    <lineage>
        <taxon>Bacteria</taxon>
        <taxon>Bacillati</taxon>
        <taxon>Bacillota</taxon>
        <taxon>Bacilli</taxon>
        <taxon>Lactobacillales</taxon>
        <taxon>Lactobacillaceae</taxon>
        <taxon>Lapidilactobacillus</taxon>
    </lineage>
</organism>
<dbReference type="InterPro" id="IPR027994">
    <property type="entry name" value="WxL_dom"/>
</dbReference>
<sequence length="670" mass="72049">MSYWQKISKLIVTLVLLGAIIGQVTPNVIAGSALSTQTVANSAIAESGQLEQINQAVNSTPSSESTSDSSSEASSIEDEANDESNTTDNGSVSENPTEEVSENDVVENETEVANSEETETETEVDPAADKDSKAALEGEPAAPTSADGVKKASSKGMVFIVALRNGFINQPQTEQYVVEGSEVNLDSQVIEMGIPILGSNPKIEGYMWEYNQTTKSWYRSETPTVKTTANGLISSRYNAKLRYVDGNALQPGYYYFQFRYTKSSLLGTNYYSKLVKVVVLEGEVPATDLSITPESPVVFPSMDYEAKANLTPSNSTSVVAWDDNSQVDFEPNAGRSVDFNVNKSVIASNINTSTENPGLPITLAANTNGLNADTTVYVGGLKAKSIAIDQAELYGMTWSVSGLDKITKEFYESDVDEQDGLEAPPSANYSWKYFYKNDKGKFVSADIPGAINGSGQFTNPNELNTTQLLTIPPGAVFFNAASVATSMNDDFYAQLTITLNYKKNPITITTNLAQIEVRGRIGNLTLEAVPNFTFVGVTAAQIYNGNLTTPGKQPVSQGDTENTLSIMDTRPNDQDWQLSAEMAPFADRDGQTFNNLGLRLNGLTDTGPVINADGTEYAVLNNTQHASGEFPVTANLLIGTNPTAQLQENLGFTSTITWNLTSSTPTSPAL</sequence>
<evidence type="ECO:0000256" key="1">
    <source>
        <dbReference type="SAM" id="MobiDB-lite"/>
    </source>
</evidence>
<reference evidence="4" key="1">
    <citation type="journal article" date="2019" name="Int. J. Syst. Evol. Microbiol.">
        <title>The Global Catalogue of Microorganisms (GCM) 10K type strain sequencing project: providing services to taxonomists for standard genome sequencing and annotation.</title>
        <authorList>
            <consortium name="The Broad Institute Genomics Platform"/>
            <consortium name="The Broad Institute Genome Sequencing Center for Infectious Disease"/>
            <person name="Wu L."/>
            <person name="Ma J."/>
        </authorList>
    </citation>
    <scope>NUCLEOTIDE SEQUENCE [LARGE SCALE GENOMIC DNA]</scope>
    <source>
        <strain evidence="4">CCM 8937</strain>
    </source>
</reference>
<feature type="compositionally biased region" description="Polar residues" evidence="1">
    <location>
        <begin position="86"/>
        <end position="95"/>
    </location>
</feature>
<feature type="compositionally biased region" description="Basic and acidic residues" evidence="1">
    <location>
        <begin position="127"/>
        <end position="136"/>
    </location>
</feature>
<protein>
    <submittedName>
        <fullName evidence="3">WxL domain-containing protein</fullName>
    </submittedName>
</protein>
<evidence type="ECO:0000313" key="4">
    <source>
        <dbReference type="Proteomes" id="UP001597191"/>
    </source>
</evidence>
<evidence type="ECO:0000313" key="3">
    <source>
        <dbReference type="EMBL" id="MFD1410231.1"/>
    </source>
</evidence>
<feature type="compositionally biased region" description="Acidic residues" evidence="1">
    <location>
        <begin position="96"/>
        <end position="126"/>
    </location>
</feature>
<gene>
    <name evidence="3" type="ORF">ACFQ4R_01160</name>
</gene>
<dbReference type="Pfam" id="PF13731">
    <property type="entry name" value="WxL"/>
    <property type="match status" value="1"/>
</dbReference>
<feature type="region of interest" description="Disordered" evidence="1">
    <location>
        <begin position="55"/>
        <end position="150"/>
    </location>
</feature>
<keyword evidence="4" id="KW-1185">Reference proteome</keyword>
<feature type="compositionally biased region" description="Low complexity" evidence="1">
    <location>
        <begin position="58"/>
        <end position="74"/>
    </location>
</feature>